<evidence type="ECO:0000259" key="4">
    <source>
        <dbReference type="SMART" id="SM00062"/>
    </source>
</evidence>
<dbReference type="Gene3D" id="3.40.190.10">
    <property type="entry name" value="Periplasmic binding protein-like II"/>
    <property type="match status" value="2"/>
</dbReference>
<dbReference type="PANTHER" id="PTHR35936">
    <property type="entry name" value="MEMBRANE-BOUND LYTIC MUREIN TRANSGLYCOSYLASE F"/>
    <property type="match status" value="1"/>
</dbReference>
<organism evidence="5 6">
    <name type="scientific">Pseudomonas chlororaphis subsp. aureofaciens</name>
    <dbReference type="NCBI Taxonomy" id="587851"/>
    <lineage>
        <taxon>Bacteria</taxon>
        <taxon>Pseudomonadati</taxon>
        <taxon>Pseudomonadota</taxon>
        <taxon>Gammaproteobacteria</taxon>
        <taxon>Pseudomonadales</taxon>
        <taxon>Pseudomonadaceae</taxon>
        <taxon>Pseudomonas</taxon>
    </lineage>
</organism>
<dbReference type="RefSeq" id="WP_124301578.1">
    <property type="nucleotide sequence ID" value="NZ_CP027749.1"/>
</dbReference>
<name>A0AAD0ZPN6_9PSED</name>
<sequence length="274" mass="29692">MHKPCASAAVFTLSLCFLNLGCSQWAQAAPELPERLSKSEKIVYCSGMDSPPLVSFDTQQKPVGLQVDMGEAIAQRLGGKQVEWRISPFAGLIPALLAQQCDMIVDQLFDKPERREVIDIVNFMYSSQSIVVPKGNPKAVNSLEDLSGLKVAVSNGSTIRLLLGAENDKLVAAGKPPMKLVVYNVDADAFQALRINQVDAFGTTVESAGHYQQLAPDLFQSAVPAFNRILTGFGVRKQDPQLSAALGTILQDMRADGSYTALLDKWHVSGDKLD</sequence>
<proteinExistence type="inferred from homology"/>
<dbReference type="SUPFAM" id="SSF53850">
    <property type="entry name" value="Periplasmic binding protein-like II"/>
    <property type="match status" value="1"/>
</dbReference>
<comment type="similarity">
    <text evidence="1">Belongs to the bacterial solute-binding protein 3 family.</text>
</comment>
<gene>
    <name evidence="5" type="ORF">C4K07_3051</name>
</gene>
<protein>
    <submittedName>
        <fullName evidence="5">Extracellular solute-binding protein, family 3</fullName>
    </submittedName>
</protein>
<dbReference type="SMART" id="SM00062">
    <property type="entry name" value="PBPb"/>
    <property type="match status" value="1"/>
</dbReference>
<evidence type="ECO:0000256" key="2">
    <source>
        <dbReference type="ARBA" id="ARBA00022729"/>
    </source>
</evidence>
<dbReference type="PANTHER" id="PTHR35936:SF17">
    <property type="entry name" value="ARGININE-BINDING EXTRACELLULAR PROTEIN ARTP"/>
    <property type="match status" value="1"/>
</dbReference>
<dbReference type="AlphaFoldDB" id="A0AAD0ZPN6"/>
<evidence type="ECO:0000256" key="1">
    <source>
        <dbReference type="ARBA" id="ARBA00010333"/>
    </source>
</evidence>
<feature type="signal peptide" evidence="3">
    <location>
        <begin position="1"/>
        <end position="28"/>
    </location>
</feature>
<reference evidence="5 6" key="1">
    <citation type="submission" date="2018-03" db="EMBL/GenBank/DDBJ databases">
        <title>Diversity of phytobeneficial traits revealed by whole-genome analysis of worldwide-isolated phenazine-producing Pseudomonas spp.</title>
        <authorList>
            <person name="Biessy A."/>
            <person name="Novinscak A."/>
            <person name="Blom J."/>
            <person name="Leger G."/>
            <person name="Thomashow L.S."/>
            <person name="Cazorla F.M."/>
            <person name="Josic D."/>
            <person name="Filion M."/>
        </authorList>
    </citation>
    <scope>NUCLEOTIDE SEQUENCE [LARGE SCALE GENOMIC DNA]</scope>
    <source>
        <strain evidence="5 6">ChPhzS24</strain>
    </source>
</reference>
<feature type="chain" id="PRO_5042245264" evidence="3">
    <location>
        <begin position="29"/>
        <end position="274"/>
    </location>
</feature>
<dbReference type="Proteomes" id="UP000280455">
    <property type="component" value="Chromosome"/>
</dbReference>
<feature type="domain" description="Solute-binding protein family 3/N-terminal" evidence="4">
    <location>
        <begin position="41"/>
        <end position="270"/>
    </location>
</feature>
<dbReference type="InterPro" id="IPR001638">
    <property type="entry name" value="Solute-binding_3/MltF_N"/>
</dbReference>
<evidence type="ECO:0000256" key="3">
    <source>
        <dbReference type="SAM" id="SignalP"/>
    </source>
</evidence>
<dbReference type="Pfam" id="PF00497">
    <property type="entry name" value="SBP_bac_3"/>
    <property type="match status" value="1"/>
</dbReference>
<evidence type="ECO:0000313" key="5">
    <source>
        <dbReference type="EMBL" id="AZE29836.1"/>
    </source>
</evidence>
<dbReference type="CDD" id="cd01004">
    <property type="entry name" value="PBP2_MidA_like"/>
    <property type="match status" value="1"/>
</dbReference>
<keyword evidence="2 3" id="KW-0732">Signal</keyword>
<accession>A0AAD0ZPN6</accession>
<dbReference type="EMBL" id="CP027750">
    <property type="protein sequence ID" value="AZE29836.1"/>
    <property type="molecule type" value="Genomic_DNA"/>
</dbReference>
<evidence type="ECO:0000313" key="6">
    <source>
        <dbReference type="Proteomes" id="UP000280455"/>
    </source>
</evidence>